<feature type="domain" description="CCHC-type" evidence="3">
    <location>
        <begin position="770"/>
        <end position="785"/>
    </location>
</feature>
<dbReference type="SUPFAM" id="SSF56672">
    <property type="entry name" value="DNA/RNA polymerases"/>
    <property type="match status" value="1"/>
</dbReference>
<dbReference type="InterPro" id="IPR001878">
    <property type="entry name" value="Znf_CCHC"/>
</dbReference>
<dbReference type="PANTHER" id="PTHR24559:SF427">
    <property type="entry name" value="RNA-DIRECTED DNA POLYMERASE"/>
    <property type="match status" value="1"/>
</dbReference>
<dbReference type="Pfam" id="PF17919">
    <property type="entry name" value="RT_RNaseH_2"/>
    <property type="match status" value="1"/>
</dbReference>
<dbReference type="SMART" id="SM00343">
    <property type="entry name" value="ZnF_C2HC"/>
    <property type="match status" value="2"/>
</dbReference>
<evidence type="ECO:0000313" key="4">
    <source>
        <dbReference type="EMBL" id="GEU88217.1"/>
    </source>
</evidence>
<accession>A0A6L2NRI9</accession>
<proteinExistence type="predicted"/>
<dbReference type="PROSITE" id="PS50158">
    <property type="entry name" value="ZF_CCHC"/>
    <property type="match status" value="1"/>
</dbReference>
<dbReference type="Gene3D" id="3.10.10.10">
    <property type="entry name" value="HIV Type 1 Reverse Transcriptase, subunit A, domain 1"/>
    <property type="match status" value="1"/>
</dbReference>
<keyword evidence="1" id="KW-0862">Zinc</keyword>
<protein>
    <recommendedName>
        <fullName evidence="3">CCHC-type domain-containing protein</fullName>
    </recommendedName>
</protein>
<dbReference type="GO" id="GO:0008270">
    <property type="term" value="F:zinc ion binding"/>
    <property type="evidence" value="ECO:0007669"/>
    <property type="project" value="UniProtKB-KW"/>
</dbReference>
<name>A0A6L2NRI9_TANCI</name>
<feature type="compositionally biased region" description="Gly residues" evidence="2">
    <location>
        <begin position="511"/>
        <end position="532"/>
    </location>
</feature>
<dbReference type="InterPro" id="IPR041577">
    <property type="entry name" value="RT_RNaseH_2"/>
</dbReference>
<dbReference type="Gene3D" id="3.30.70.270">
    <property type="match status" value="1"/>
</dbReference>
<evidence type="ECO:0000259" key="3">
    <source>
        <dbReference type="PROSITE" id="PS50158"/>
    </source>
</evidence>
<organism evidence="4">
    <name type="scientific">Tanacetum cinerariifolium</name>
    <name type="common">Dalmatian daisy</name>
    <name type="synonym">Chrysanthemum cinerariifolium</name>
    <dbReference type="NCBI Taxonomy" id="118510"/>
    <lineage>
        <taxon>Eukaryota</taxon>
        <taxon>Viridiplantae</taxon>
        <taxon>Streptophyta</taxon>
        <taxon>Embryophyta</taxon>
        <taxon>Tracheophyta</taxon>
        <taxon>Spermatophyta</taxon>
        <taxon>Magnoliopsida</taxon>
        <taxon>eudicotyledons</taxon>
        <taxon>Gunneridae</taxon>
        <taxon>Pentapetalae</taxon>
        <taxon>asterids</taxon>
        <taxon>campanulids</taxon>
        <taxon>Asterales</taxon>
        <taxon>Asteraceae</taxon>
        <taxon>Asteroideae</taxon>
        <taxon>Anthemideae</taxon>
        <taxon>Anthemidinae</taxon>
        <taxon>Tanacetum</taxon>
    </lineage>
</organism>
<dbReference type="AlphaFoldDB" id="A0A6L2NRI9"/>
<feature type="region of interest" description="Disordered" evidence="2">
    <location>
        <begin position="496"/>
        <end position="542"/>
    </location>
</feature>
<dbReference type="Pfam" id="PF08284">
    <property type="entry name" value="RVP_2"/>
    <property type="match status" value="1"/>
</dbReference>
<dbReference type="InterPro" id="IPR053134">
    <property type="entry name" value="RNA-dir_DNA_polymerase"/>
</dbReference>
<dbReference type="InterPro" id="IPR043128">
    <property type="entry name" value="Rev_trsase/Diguanyl_cyclase"/>
</dbReference>
<comment type="caution">
    <text evidence="4">The sequence shown here is derived from an EMBL/GenBank/DDBJ whole genome shotgun (WGS) entry which is preliminary data.</text>
</comment>
<dbReference type="Gene3D" id="4.10.60.10">
    <property type="entry name" value="Zinc finger, CCHC-type"/>
    <property type="match status" value="1"/>
</dbReference>
<sequence>MILKSVQNGPLIWPMIEENGVTRPRKYSELTHAMAIQADCDVKETTIILQGPVWGCDELVSRAMVIENQVVYLGPSCTRGRAAIVAPPDGVLELDTHSSLEADPSESSPPPISVAHMVSPFLGSDDSEENIPIGRFYRTHPGGPYRALTARKSVRPLLSHRLALRYTSHHLDNFTFGSSPSHSSLDHSSFGHSIISHSLSGHTPPNTTDADSSTPLRFIHPSLARTPRCSEAYLRWRSALLSTMSPAAIVISSIHATRALVPSCANLLPPRKRFRDSISPEDIVKEEIDTNVLEDVEADAIATEVVVDRDVEAGIDACIGMEVDVGVDVKDEVEDEVESSDKGTMEVGVDVVVKIDILNGMLMPDAVENLEQIEEGLQDIYDQVIKIPLQMIEDIKTRQRELEARSLIAGGKRASLLEQVTSLERSNARLYVTMMMERARANRFWRRVRFIKSELRQICRFCYYDMMRFRRLETFAARRLALAAYEVTHVANALEAESQSQNGSDDDNENGGNGNGGNGNGGYGNGGNGHDGNGNPNENNRDVRPVVRECTYQDFMKCQPLNFKGMKGVVGLTRWFEKMETMFHINNYPEKYQVKYATCTLLNNALTLWNLHKRTVGTDATFAMSWRKLMKLMAEMVPEEEDQAEKFIGGIPDNIQGNLIATEPMRLQDVVRIANNLMDQKLKGQQPPFKRPNVGGQNVARAYMAGNNKRKPYNGPLPLCNKCKLHHEGPCTVRCRKCNKVKHLTQDCKVTNSTTSTQRGQVVNQRVVTCFKCGRQGHYRSDFPKMKDQNHGNKARNKNGIGKARGKTYVLGGGDANPDLNVIKDVSYAVELADRRISKTNIILRGCMLGLLGHPFNIDLMPIELGSFDVIIGMDWRKSKLSIISYTKTQKYIKKGCPFFLAWITKKETEDKLEEKRLEDVSTVRDFLEVFLEGLPGLPPMRQVEFQIDLVPGAAPVTRSSVYSKIDLRSGYHQLRVRDEDVPKMAFRTLYGLYEFKVMPFRLTKAPAVSMHLMNQSEKAEAAFQLLKQKLCCVPILALPEHSENFMVYSDASRKGLGTILMQKEKVIAYVSRQLKIHEKNYATYDLELRAVGDAQLTGPKIVHETTEKIIQIKKCIQAARDKKKSYANRRHKPLEFKVGDKVMLKKCFIDEPLAISLDEIQIDDKLNFIKEPVEIIDREVKWLKQIRIPIVKVRWNLRRGPEFTWERRDQMKKKFPHFFANPSSTLRFEDKALLMKEECHTPNISCQYFKLFRPLFLTFIR</sequence>
<dbReference type="PANTHER" id="PTHR24559">
    <property type="entry name" value="TRANSPOSON TY3-I GAG-POL POLYPROTEIN"/>
    <property type="match status" value="1"/>
</dbReference>
<reference evidence="4" key="1">
    <citation type="journal article" date="2019" name="Sci. Rep.">
        <title>Draft genome of Tanacetum cinerariifolium, the natural source of mosquito coil.</title>
        <authorList>
            <person name="Yamashiro T."/>
            <person name="Shiraishi A."/>
            <person name="Satake H."/>
            <person name="Nakayama K."/>
        </authorList>
    </citation>
    <scope>NUCLEOTIDE SEQUENCE</scope>
</reference>
<evidence type="ECO:0000256" key="2">
    <source>
        <dbReference type="SAM" id="MobiDB-lite"/>
    </source>
</evidence>
<dbReference type="GO" id="GO:0003676">
    <property type="term" value="F:nucleic acid binding"/>
    <property type="evidence" value="ECO:0007669"/>
    <property type="project" value="InterPro"/>
</dbReference>
<dbReference type="InterPro" id="IPR043502">
    <property type="entry name" value="DNA/RNA_pol_sf"/>
</dbReference>
<evidence type="ECO:0000256" key="1">
    <source>
        <dbReference type="PROSITE-ProRule" id="PRU00047"/>
    </source>
</evidence>
<dbReference type="CDD" id="cd00303">
    <property type="entry name" value="retropepsin_like"/>
    <property type="match status" value="1"/>
</dbReference>
<gene>
    <name evidence="4" type="ORF">Tci_060195</name>
</gene>
<keyword evidence="1" id="KW-0479">Metal-binding</keyword>
<keyword evidence="1" id="KW-0863">Zinc-finger</keyword>
<dbReference type="EMBL" id="BKCJ010009702">
    <property type="protein sequence ID" value="GEU88217.1"/>
    <property type="molecule type" value="Genomic_DNA"/>
</dbReference>